<gene>
    <name evidence="3" type="ORF">DYH56_11785</name>
</gene>
<protein>
    <submittedName>
        <fullName evidence="3">VWA domain-containing protein</fullName>
    </submittedName>
</protein>
<dbReference type="PROSITE" id="PS50234">
    <property type="entry name" value="VWFA"/>
    <property type="match status" value="1"/>
</dbReference>
<accession>A0ABX9KET8</accession>
<sequence>MGKMIRKSYRIFVLFLLVSMSVFALSYERVAIEGIDSENYDQIKINLVSITDKDLNRVELLNVKEVRDGVRKNYDPIETKKIRFSNGDKVTIAGNEYKVSNNKIQINRKDQFVYKWNGSYYSNFLEEEGEVRTVSFKEKRYFKVGGSYSKLVLTEEYTEPTKAEPSPKIGEQWIYSQITMGSLVNSEKYTIDFYENIDRIKTIDEDGSLEELLTNNKSYDDDVFTHDELERYSYAGTPKPIVEFKLKETLETPKNGKFELTIEENNVFKRKINESYTIPVPITDFEEEDLESSKNTFTYKDKYELENLKAYKYQEVVFRLYTGSKHDEVRPIKRIEENDLNNIKNSYVDFVFENNGSAQEIEKDGIKGRFIEGKFEIMGLENGIDYNLDFYTLRYRNNNNKGNYAAITYEGSIGKFKGKNIASTDDTIWLEDIDTSGYKNIQLNMISITTDNLSLLNLENLKEKRNNDTKNVLNPPLTLQAIPVIGKIINIGSNSYTVNEDNQIILDPNNKRYVYRWKAEYKTIFDDKSGVEREVKFDVLGNDIAKLSLTGKYIEPAKIEEDKTPSHQWVIFEFDPAKEFKDQNYEIEDRVLSPERKGYRRLKTVDYESNLDDVLYGRNGYKAINEFDYSDGVWNYREPIPEKISSAGLIIEKTITESKGTLKDEDENTLLFYTDNKGDGIEKIVSESKGNKATFRWNEGPLNTNGEILNYDKVIFRITKKSAGADYSWDPYENSNSINLIEPTVEGNKELEEFLYGNVNDETYSSNYVDIVLDASTSKTMTFTNAIISYEQTNKELRIVGLPVDNYTIQFYSVKRGHDGRYKVITRENQREFKMDVSDIASLDFEKEKNIHKIDFITTGTSGGAIQVNVNFITKMEREIDLTVDNLKSGKFKIEEKNEGTGKIEGIGEAGNISLKESGMKKFLFPLDVVFVIDNSGSMQNEINNVKDGLSAFGQELYDRGFDVKYNLITFGPQQNRTYEDWGNYVVPTGDWKNKIAEYYDYSYMAIYKDKWFDGAALDKTSSRENDLEELLDAFEEINSISGYYGGQENSAWGIHYAIEKLRTNGRYLSYSGEIVEKGEKGAYMPSEKMIIFLTDEDMDEDNLPSGYENKNILEELSKELADEEFNGLPDVIDLNGIFHVRKRGNDAPGANNTKTTYDEVPGLGYKYSTGRRRPDGRAHYWEEWDDNEIPILGEDTSNVSNRNDPPEISHTDFKYYNTANNFFMYEMKNNGSGVEGALNRAINNLGIIQRWDLSYLTPFNEYDGTTRTVDFELVGLKGRDEKSIDGEITNLNEEEDKQYTVKEEKLALEFKDPSVDNLKLSIADGRGTITFRGKARYNEFDEDNHPIVVEDMINEYKLDVLDSSNKLLFSRNTDNITMSLSDDGWLETKVTKNGISKILEGREKSWVEVINNSGKDILSYIDKVRYTVEGENTYKIELMVSEVEKIKTLSTGDLKLKVGGYDIEVDEKEFEELMKDRSDTWYELKNTSKTSNLLDDIKNEDFEKIKDNEYRIKLRDLGLENLLNGVSGNEEGIELKISNTKLEELSDTESLEDTFGDQGWYEFKVDLTEEEMQALINSEAVKSSEKINLEARIVTDLFNKTGILKDVKVDLSTPKIINVDLKNKTILNFLKTMVDLDGTGVENPEKYSGYIDEVDGNFTLPEVGSTGKVGDEIELETIVEGKNIDEFDVYNGIDVEGWTGKTVEEISDAGNDIKRFKVTWTDRVEKGDKITLVNDVKNSYGISKNQSIDVLKVDNTSIGVEPEVKTAGNSVNKIGGTYYINSNSAININPKSDKSMAGIVLFEYDKEVADKNSDGNLGNPKYPKIGVSDSGKGLYAGGVMGNTISMEVDTTDKHTTDGQYIGSVYGMSKSGKLNEITGYDGTFNEILLGDISRPKNLTVIVDTIIPKITNILIEESAEISEKNYYYFNLSFDIEDFNASYEKLEDSIKGGYLLGIKNDNTEILEEPVYGGDKTVTYKIKVKKPETSNGLITEITITAEDKAGNRKEEKVKIRVPKDIKLKVYEDVQGWGDWKKTKIKDSDREYTFTKGGSISLINDPAIYAVVPKSTGPDDDTEITKLKIEKLNENENPVAKKTLDLPGGSENIEIKFNFSREGKNIVRVTPISKAGIEGKSKMLNFIVDTKINTSYLDNEIIGSLNGKNVEVDLSRIEELSGVEGYEYVFTVEGKKSEKITKRNLKGTSFTTPTKGSISGIITIETSGFIGGSKGTLLFSVYDKLGHKKDFRKTYFIPTKPSGIIAKVSGETKQRNSKITILAEGSGDKFEVESNVDGSSEEETGASVSSEEEKETTVSRS</sequence>
<evidence type="ECO:0000259" key="2">
    <source>
        <dbReference type="PROSITE" id="PS50234"/>
    </source>
</evidence>
<organism evidence="3 4">
    <name type="scientific">Psychrilyobacter piezotolerans</name>
    <dbReference type="NCBI Taxonomy" id="2293438"/>
    <lineage>
        <taxon>Bacteria</taxon>
        <taxon>Fusobacteriati</taxon>
        <taxon>Fusobacteriota</taxon>
        <taxon>Fusobacteriia</taxon>
        <taxon>Fusobacteriales</taxon>
        <taxon>Fusobacteriaceae</taxon>
        <taxon>Psychrilyobacter</taxon>
    </lineage>
</organism>
<dbReference type="Proteomes" id="UP000263486">
    <property type="component" value="Unassembled WGS sequence"/>
</dbReference>
<evidence type="ECO:0000256" key="1">
    <source>
        <dbReference type="SAM" id="MobiDB-lite"/>
    </source>
</evidence>
<keyword evidence="4" id="KW-1185">Reference proteome</keyword>
<reference evidence="3 4" key="1">
    <citation type="submission" date="2018-08" db="EMBL/GenBank/DDBJ databases">
        <title>Draft genome sequence of Psychrilyobacter sp. strain SD5 isolated from Black Sea water.</title>
        <authorList>
            <person name="Yadav S."/>
            <person name="Villanueva L."/>
            <person name="Damste J.S.S."/>
        </authorList>
    </citation>
    <scope>NUCLEOTIDE SEQUENCE [LARGE SCALE GENOMIC DNA]</scope>
    <source>
        <strain evidence="3 4">SD5</strain>
    </source>
</reference>
<comment type="caution">
    <text evidence="3">The sequence shown here is derived from an EMBL/GenBank/DDBJ whole genome shotgun (WGS) entry which is preliminary data.</text>
</comment>
<name>A0ABX9KET8_9FUSO</name>
<dbReference type="SUPFAM" id="SSF53300">
    <property type="entry name" value="vWA-like"/>
    <property type="match status" value="1"/>
</dbReference>
<dbReference type="CDD" id="cd00198">
    <property type="entry name" value="vWFA"/>
    <property type="match status" value="1"/>
</dbReference>
<evidence type="ECO:0000313" key="4">
    <source>
        <dbReference type="Proteomes" id="UP000263486"/>
    </source>
</evidence>
<dbReference type="RefSeq" id="WP_114643075.1">
    <property type="nucleotide sequence ID" value="NZ_JAACIO010000022.1"/>
</dbReference>
<dbReference type="InterPro" id="IPR036465">
    <property type="entry name" value="vWFA_dom_sf"/>
</dbReference>
<dbReference type="EMBL" id="QUAJ01000022">
    <property type="protein sequence ID" value="REI40246.1"/>
    <property type="molecule type" value="Genomic_DNA"/>
</dbReference>
<feature type="region of interest" description="Disordered" evidence="1">
    <location>
        <begin position="2282"/>
        <end position="2313"/>
    </location>
</feature>
<feature type="compositionally biased region" description="Acidic residues" evidence="1">
    <location>
        <begin position="2291"/>
        <end position="2306"/>
    </location>
</feature>
<evidence type="ECO:0000313" key="3">
    <source>
        <dbReference type="EMBL" id="REI40246.1"/>
    </source>
</evidence>
<dbReference type="Gene3D" id="3.40.50.410">
    <property type="entry name" value="von Willebrand factor, type A domain"/>
    <property type="match status" value="1"/>
</dbReference>
<proteinExistence type="predicted"/>
<feature type="domain" description="VWFA" evidence="2">
    <location>
        <begin position="928"/>
        <end position="1129"/>
    </location>
</feature>
<dbReference type="InterPro" id="IPR002035">
    <property type="entry name" value="VWF_A"/>
</dbReference>